<dbReference type="InterPro" id="IPR011990">
    <property type="entry name" value="TPR-like_helical_dom_sf"/>
</dbReference>
<dbReference type="PANTHER" id="PTHR12558">
    <property type="entry name" value="CELL DIVISION CYCLE 16,23,27"/>
    <property type="match status" value="1"/>
</dbReference>
<dbReference type="InterPro" id="IPR019734">
    <property type="entry name" value="TPR_rpt"/>
</dbReference>
<gene>
    <name evidence="1" type="ORF">Rmf_14810</name>
</gene>
<reference evidence="1 2" key="1">
    <citation type="journal article" date="2016" name="Microbes Environ.">
        <title>Phylogenetically diverse aerobic anoxygenic phototrophic bacteria isolated from epilithic biofilms in Tama river, Japan.</title>
        <authorList>
            <person name="Hirose S."/>
            <person name="Matsuura K."/>
            <person name="Haruta S."/>
        </authorList>
    </citation>
    <scope>NUCLEOTIDE SEQUENCE [LARGE SCALE GENOMIC DNA]</scope>
    <source>
        <strain evidence="1 2">S08</strain>
    </source>
</reference>
<protein>
    <recommendedName>
        <fullName evidence="3">Tetratricopeptide repeat protein</fullName>
    </recommendedName>
</protein>
<organism evidence="1 2">
    <name type="scientific">Roseomonas fluvialis</name>
    <dbReference type="NCBI Taxonomy" id="1750527"/>
    <lineage>
        <taxon>Bacteria</taxon>
        <taxon>Pseudomonadati</taxon>
        <taxon>Pseudomonadota</taxon>
        <taxon>Alphaproteobacteria</taxon>
        <taxon>Acetobacterales</taxon>
        <taxon>Roseomonadaceae</taxon>
        <taxon>Roseomonas</taxon>
    </lineage>
</organism>
<dbReference type="Proteomes" id="UP000831327">
    <property type="component" value="Chromosome"/>
</dbReference>
<evidence type="ECO:0000313" key="1">
    <source>
        <dbReference type="EMBL" id="BDG71552.1"/>
    </source>
</evidence>
<dbReference type="PANTHER" id="PTHR12558:SF13">
    <property type="entry name" value="CELL DIVISION CYCLE PROTEIN 27 HOMOLOG"/>
    <property type="match status" value="1"/>
</dbReference>
<proteinExistence type="predicted"/>
<keyword evidence="2" id="KW-1185">Reference proteome</keyword>
<dbReference type="Gene3D" id="1.25.40.10">
    <property type="entry name" value="Tetratricopeptide repeat domain"/>
    <property type="match status" value="1"/>
</dbReference>
<accession>A0ABM7Y1A6</accession>
<dbReference type="Pfam" id="PF14559">
    <property type="entry name" value="TPR_19"/>
    <property type="match status" value="2"/>
</dbReference>
<dbReference type="SUPFAM" id="SSF48452">
    <property type="entry name" value="TPR-like"/>
    <property type="match status" value="2"/>
</dbReference>
<name>A0ABM7Y1A6_9PROT</name>
<dbReference type="Pfam" id="PF13432">
    <property type="entry name" value="TPR_16"/>
    <property type="match status" value="1"/>
</dbReference>
<dbReference type="SMART" id="SM00028">
    <property type="entry name" value="TPR"/>
    <property type="match status" value="4"/>
</dbReference>
<sequence length="693" mass="72590">MTVDIPGMLAAARAARRNREFDAAVTLFDRILEQQPGNMQARLERIGTLTQSGQADSALPLIAAVLAEHPNNHHAHLEAAWAKSARGRPAEALAHFDIALPKLREPHRILVPMANQARAAGQHARALDLARAATEHDPAAIPAWNALAAAAKAAGDADTEHQALRQVASLDATAAAPLVALAQAARARDDLVAAHDLLDQAEARDPAAPAISLLRGWLWFAERVTDQAADCFTEALQRDPGLANAASGLAQCHLRDGAPDAAAAVLDAAEARLGPRPDFIGPRAQLLRARGEVAAALALLREAALAQSPVQHGRWEAWARLALVLGDSAERAACLAAAPEASPAERHARLMFAARSAEAELDFAAADEAFAAALAIDAADSAALDGRARIAALNLDDVAARGFLAAQAQAEAALRRRQGRSLNPSQTDTGQIALEFRLDQPGAAALRDLLPLAPTARILPLIDRVRRLPDSTATALWLLLSLVQSGALARPRAQGSAVPARLLLVVPRGAPGEADAQAWQRANPGVDVVAMDREAGAAFIDARLGQAGRRAWARAWEGSVRADLLRLAWIATVGGWTVAPGARPAAPIATLAAGGADLVATPGLWGAPQPLLFGAAAGHPVARRAVDRLIEALARGDEEHPWLRSGPGFLARALAGALAEAPGLAEAIHLAPGHAVQAVVQHDWRPEWNQALF</sequence>
<evidence type="ECO:0000313" key="2">
    <source>
        <dbReference type="Proteomes" id="UP000831327"/>
    </source>
</evidence>
<dbReference type="RefSeq" id="WP_244458817.1">
    <property type="nucleotide sequence ID" value="NZ_AP025637.1"/>
</dbReference>
<evidence type="ECO:0008006" key="3">
    <source>
        <dbReference type="Google" id="ProtNLM"/>
    </source>
</evidence>
<dbReference type="EMBL" id="AP025637">
    <property type="protein sequence ID" value="BDG71552.1"/>
    <property type="molecule type" value="Genomic_DNA"/>
</dbReference>